<organism evidence="3 4">
    <name type="scientific">Thermoflexibacter ruber</name>
    <dbReference type="NCBI Taxonomy" id="1003"/>
    <lineage>
        <taxon>Bacteria</taxon>
        <taxon>Pseudomonadati</taxon>
        <taxon>Bacteroidota</taxon>
        <taxon>Cytophagia</taxon>
        <taxon>Cytophagales</taxon>
        <taxon>Thermoflexibacteraceae</taxon>
        <taxon>Thermoflexibacter</taxon>
    </lineage>
</organism>
<evidence type="ECO:0000313" key="4">
    <source>
        <dbReference type="Proteomes" id="UP000199513"/>
    </source>
</evidence>
<dbReference type="SUPFAM" id="SSF53335">
    <property type="entry name" value="S-adenosyl-L-methionine-dependent methyltransferases"/>
    <property type="match status" value="1"/>
</dbReference>
<dbReference type="PANTHER" id="PTHR43861">
    <property type="entry name" value="TRANS-ACONITATE 2-METHYLTRANSFERASE-RELATED"/>
    <property type="match status" value="1"/>
</dbReference>
<dbReference type="InterPro" id="IPR029063">
    <property type="entry name" value="SAM-dependent_MTases_sf"/>
</dbReference>
<evidence type="ECO:0000259" key="2">
    <source>
        <dbReference type="Pfam" id="PF13649"/>
    </source>
</evidence>
<sequence length="254" mass="29766">MPEDNTNFKLYSAYYDLLYQDKDYYAEADYSYQKIIKYNPTVQSVIELGCGTGNHAQYLSKKGLKITGIEKSSSMVAEAKKKQINNFFPMEGDIRHLDLQDTFDAAIALFHVISYLNDNNDLISCFQGVYKHLADNGIFIFDVWYTPTVLIQKPEIRIKRLENEYLKITRIAEPKSLINKSIVNVNYEILIEDKKNSRLITFQEMHSMRHFTINELYFLAEITRFEIVEYCEFVSDNPLSEQTWGAVFIMKKKY</sequence>
<dbReference type="InterPro" id="IPR041698">
    <property type="entry name" value="Methyltransf_25"/>
</dbReference>
<dbReference type="Gene3D" id="3.40.50.150">
    <property type="entry name" value="Vaccinia Virus protein VP39"/>
    <property type="match status" value="1"/>
</dbReference>
<keyword evidence="4" id="KW-1185">Reference proteome</keyword>
<dbReference type="STRING" id="1003.SAMN04488541_101925"/>
<dbReference type="GO" id="GO:0032259">
    <property type="term" value="P:methylation"/>
    <property type="evidence" value="ECO:0007669"/>
    <property type="project" value="UniProtKB-KW"/>
</dbReference>
<dbReference type="Pfam" id="PF13649">
    <property type="entry name" value="Methyltransf_25"/>
    <property type="match status" value="1"/>
</dbReference>
<evidence type="ECO:0000256" key="1">
    <source>
        <dbReference type="ARBA" id="ARBA00022679"/>
    </source>
</evidence>
<dbReference type="Proteomes" id="UP000199513">
    <property type="component" value="Unassembled WGS sequence"/>
</dbReference>
<keyword evidence="1 3" id="KW-0808">Transferase</keyword>
<dbReference type="GO" id="GO:0008168">
    <property type="term" value="F:methyltransferase activity"/>
    <property type="evidence" value="ECO:0007669"/>
    <property type="project" value="UniProtKB-KW"/>
</dbReference>
<protein>
    <submittedName>
        <fullName evidence="3">Methyltransferase domain-containing protein</fullName>
    </submittedName>
</protein>
<dbReference type="EMBL" id="FONY01000019">
    <property type="protein sequence ID" value="SFF18343.1"/>
    <property type="molecule type" value="Genomic_DNA"/>
</dbReference>
<reference evidence="3 4" key="1">
    <citation type="submission" date="2016-10" db="EMBL/GenBank/DDBJ databases">
        <authorList>
            <person name="de Groot N.N."/>
        </authorList>
    </citation>
    <scope>NUCLEOTIDE SEQUENCE [LARGE SCALE GENOMIC DNA]</scope>
    <source>
        <strain>GEY</strain>
        <strain evidence="4">DSM 9560</strain>
    </source>
</reference>
<proteinExistence type="predicted"/>
<dbReference type="OrthoDB" id="9811589at2"/>
<name>A0A1I2GM87_9BACT</name>
<dbReference type="CDD" id="cd02440">
    <property type="entry name" value="AdoMet_MTases"/>
    <property type="match status" value="1"/>
</dbReference>
<feature type="domain" description="Methyltransferase" evidence="2">
    <location>
        <begin position="45"/>
        <end position="137"/>
    </location>
</feature>
<accession>A0A1I2GM87</accession>
<dbReference type="Gene3D" id="2.20.130.10">
    <property type="entry name" value="CAC2371-like domains"/>
    <property type="match status" value="1"/>
</dbReference>
<gene>
    <name evidence="3" type="ORF">SAMN04488541_101925</name>
</gene>
<dbReference type="AlphaFoldDB" id="A0A1I2GM87"/>
<keyword evidence="3" id="KW-0489">Methyltransferase</keyword>
<evidence type="ECO:0000313" key="3">
    <source>
        <dbReference type="EMBL" id="SFF18343.1"/>
    </source>
</evidence>
<dbReference type="RefSeq" id="WP_091545356.1">
    <property type="nucleotide sequence ID" value="NZ_FONY01000019.1"/>
</dbReference>